<dbReference type="GO" id="GO:0016567">
    <property type="term" value="P:protein ubiquitination"/>
    <property type="evidence" value="ECO:0007669"/>
    <property type="project" value="UniProtKB-UniPathway"/>
</dbReference>
<evidence type="ECO:0000256" key="1">
    <source>
        <dbReference type="RuleBase" id="RU367090"/>
    </source>
</evidence>
<sequence>MHPDISFEGVGFGGYLGSSRVESSNSSEEAAIPPDVDGEMAQHLKRLGRKDPTTKVKALTSLNVLFKQVSGEELVQIVPKWAFEYRKLLYDYSREVRRATHEAMANLVTTIGFDFILSYVHSLFISKRWMNS</sequence>
<dbReference type="EC" id="2.3.2.27" evidence="1"/>
<dbReference type="GO" id="GO:0043023">
    <property type="term" value="F:ribosomal large subunit binding"/>
    <property type="evidence" value="ECO:0007669"/>
    <property type="project" value="TreeGrafter"/>
</dbReference>
<dbReference type="InterPro" id="IPR039795">
    <property type="entry name" value="LTN1/Rkr1"/>
</dbReference>
<gene>
    <name evidence="4" type="ORF">Taro_050506</name>
</gene>
<keyword evidence="1" id="KW-0833">Ubl conjugation pathway</keyword>
<feature type="transmembrane region" description="Helical" evidence="2">
    <location>
        <begin position="103"/>
        <end position="125"/>
    </location>
</feature>
<keyword evidence="1" id="KW-0479">Metal-binding</keyword>
<keyword evidence="2" id="KW-1133">Transmembrane helix</keyword>
<dbReference type="GO" id="GO:1990112">
    <property type="term" value="C:RQC complex"/>
    <property type="evidence" value="ECO:0007669"/>
    <property type="project" value="UniProtKB-UniRule"/>
</dbReference>
<keyword evidence="1" id="KW-0862">Zinc</keyword>
<comment type="caution">
    <text evidence="4">The sequence shown here is derived from an EMBL/GenBank/DDBJ whole genome shotgun (WGS) entry which is preliminary data.</text>
</comment>
<comment type="catalytic activity">
    <reaction evidence="1">
        <text>S-ubiquitinyl-[E2 ubiquitin-conjugating enzyme]-L-cysteine + [acceptor protein]-L-lysine = [E2 ubiquitin-conjugating enzyme]-L-cysteine + N(6)-ubiquitinyl-[acceptor protein]-L-lysine.</text>
        <dbReference type="EC" id="2.3.2.27"/>
    </reaction>
</comment>
<dbReference type="Proteomes" id="UP000652761">
    <property type="component" value="Unassembled WGS sequence"/>
</dbReference>
<keyword evidence="2" id="KW-0472">Membrane</keyword>
<keyword evidence="1" id="KW-0808">Transferase</keyword>
<dbReference type="InterPro" id="IPR011989">
    <property type="entry name" value="ARM-like"/>
</dbReference>
<evidence type="ECO:0000256" key="2">
    <source>
        <dbReference type="SAM" id="Phobius"/>
    </source>
</evidence>
<comment type="similarity">
    <text evidence="1">Belongs to the LTN1 family.</text>
</comment>
<proteinExistence type="inferred from homology"/>
<name>A0A843XDL6_COLES</name>
<dbReference type="UniPathway" id="UPA00143"/>
<comment type="pathway">
    <text evidence="1">Protein modification; protein ubiquitination.</text>
</comment>
<dbReference type="AlphaFoldDB" id="A0A843XDL6"/>
<dbReference type="InterPro" id="IPR016024">
    <property type="entry name" value="ARM-type_fold"/>
</dbReference>
<accession>A0A843XDL6</accession>
<dbReference type="Gene3D" id="1.25.10.10">
    <property type="entry name" value="Leucine-rich Repeat Variant"/>
    <property type="match status" value="1"/>
</dbReference>
<dbReference type="InterPro" id="IPR054476">
    <property type="entry name" value="Ltn1_N"/>
</dbReference>
<dbReference type="GO" id="GO:0005829">
    <property type="term" value="C:cytosol"/>
    <property type="evidence" value="ECO:0007669"/>
    <property type="project" value="UniProtKB-UniRule"/>
</dbReference>
<comment type="subunit">
    <text evidence="1">Component of the ribosome quality control complex (RQC).</text>
</comment>
<dbReference type="PANTHER" id="PTHR12389">
    <property type="entry name" value="ZINC FINGER PROTEIN 294"/>
    <property type="match status" value="1"/>
</dbReference>
<keyword evidence="1" id="KW-0863">Zinc-finger</keyword>
<dbReference type="PANTHER" id="PTHR12389:SF0">
    <property type="entry name" value="E3 UBIQUITIN-PROTEIN LIGASE LISTERIN"/>
    <property type="match status" value="1"/>
</dbReference>
<reference evidence="4" key="1">
    <citation type="submission" date="2017-07" db="EMBL/GenBank/DDBJ databases">
        <title>Taro Niue Genome Assembly and Annotation.</title>
        <authorList>
            <person name="Atibalentja N."/>
            <person name="Keating K."/>
            <person name="Fields C.J."/>
        </authorList>
    </citation>
    <scope>NUCLEOTIDE SEQUENCE</scope>
    <source>
        <strain evidence="4">Niue_2</strain>
        <tissue evidence="4">Leaf</tissue>
    </source>
</reference>
<dbReference type="EMBL" id="NMUH01007608">
    <property type="protein sequence ID" value="MQM17534.1"/>
    <property type="molecule type" value="Genomic_DNA"/>
</dbReference>
<organism evidence="4 5">
    <name type="scientific">Colocasia esculenta</name>
    <name type="common">Wild taro</name>
    <name type="synonym">Arum esculentum</name>
    <dbReference type="NCBI Taxonomy" id="4460"/>
    <lineage>
        <taxon>Eukaryota</taxon>
        <taxon>Viridiplantae</taxon>
        <taxon>Streptophyta</taxon>
        <taxon>Embryophyta</taxon>
        <taxon>Tracheophyta</taxon>
        <taxon>Spermatophyta</taxon>
        <taxon>Magnoliopsida</taxon>
        <taxon>Liliopsida</taxon>
        <taxon>Araceae</taxon>
        <taxon>Aroideae</taxon>
        <taxon>Colocasieae</taxon>
        <taxon>Colocasia</taxon>
    </lineage>
</organism>
<keyword evidence="2" id="KW-0812">Transmembrane</keyword>
<dbReference type="GO" id="GO:0061630">
    <property type="term" value="F:ubiquitin protein ligase activity"/>
    <property type="evidence" value="ECO:0007669"/>
    <property type="project" value="UniProtKB-UniRule"/>
</dbReference>
<dbReference type="SUPFAM" id="SSF48371">
    <property type="entry name" value="ARM repeat"/>
    <property type="match status" value="1"/>
</dbReference>
<protein>
    <recommendedName>
        <fullName evidence="1">E3 ubiquitin-protein ligase listerin</fullName>
        <ecNumber evidence="1">2.3.2.27</ecNumber>
    </recommendedName>
    <alternativeName>
        <fullName evidence="1">RING-type E3 ubiquitin transferase listerin</fullName>
    </alternativeName>
</protein>
<comment type="function">
    <text evidence="1">E3 ubiquitin-protein ligase. Component of the ribosome quality control complex (RQC), a ribosome-associated complex that mediates ubiquitination and extraction of incompletely synthesized nascent chains for proteasomal degradation.</text>
</comment>
<evidence type="ECO:0000313" key="4">
    <source>
        <dbReference type="EMBL" id="MQM17534.1"/>
    </source>
</evidence>
<dbReference type="Pfam" id="PF22958">
    <property type="entry name" value="Ltn1_1st"/>
    <property type="match status" value="1"/>
</dbReference>
<feature type="domain" description="E3 ubiquitin-protein ligase listerin N-terminal" evidence="3">
    <location>
        <begin position="37"/>
        <end position="112"/>
    </location>
</feature>
<evidence type="ECO:0000259" key="3">
    <source>
        <dbReference type="Pfam" id="PF22958"/>
    </source>
</evidence>
<dbReference type="OrthoDB" id="6108at2759"/>
<evidence type="ECO:0000313" key="5">
    <source>
        <dbReference type="Proteomes" id="UP000652761"/>
    </source>
</evidence>
<dbReference type="GO" id="GO:1990116">
    <property type="term" value="P:ribosome-associated ubiquitin-dependent protein catabolic process"/>
    <property type="evidence" value="ECO:0007669"/>
    <property type="project" value="UniProtKB-UniRule"/>
</dbReference>
<keyword evidence="5" id="KW-1185">Reference proteome</keyword>
<dbReference type="GO" id="GO:0008270">
    <property type="term" value="F:zinc ion binding"/>
    <property type="evidence" value="ECO:0007669"/>
    <property type="project" value="UniProtKB-KW"/>
</dbReference>
<dbReference type="GO" id="GO:0072344">
    <property type="term" value="P:rescue of stalled ribosome"/>
    <property type="evidence" value="ECO:0007669"/>
    <property type="project" value="UniProtKB-UniRule"/>
</dbReference>